<gene>
    <name evidence="8" type="ORF">DXD79_07615</name>
</gene>
<evidence type="ECO:0000259" key="7">
    <source>
        <dbReference type="Pfam" id="PF02782"/>
    </source>
</evidence>
<dbReference type="PANTHER" id="PTHR43095">
    <property type="entry name" value="SUGAR KINASE"/>
    <property type="match status" value="1"/>
</dbReference>
<dbReference type="PIRSF" id="PIRSF000538">
    <property type="entry name" value="GlpK"/>
    <property type="match status" value="1"/>
</dbReference>
<dbReference type="AlphaFoldDB" id="A0A374P9R7"/>
<dbReference type="SUPFAM" id="SSF53067">
    <property type="entry name" value="Actin-like ATPase domain"/>
    <property type="match status" value="2"/>
</dbReference>
<evidence type="ECO:0000313" key="9">
    <source>
        <dbReference type="Proteomes" id="UP000263014"/>
    </source>
</evidence>
<proteinExistence type="inferred from homology"/>
<comment type="caution">
    <text evidence="8">The sequence shown here is derived from an EMBL/GenBank/DDBJ whole genome shotgun (WGS) entry which is preliminary data.</text>
</comment>
<dbReference type="GO" id="GO:0016301">
    <property type="term" value="F:kinase activity"/>
    <property type="evidence" value="ECO:0007669"/>
    <property type="project" value="UniProtKB-KW"/>
</dbReference>
<evidence type="ECO:0000256" key="4">
    <source>
        <dbReference type="RuleBase" id="RU003733"/>
    </source>
</evidence>
<dbReference type="Pfam" id="PF00370">
    <property type="entry name" value="FGGY_N"/>
    <property type="match status" value="1"/>
</dbReference>
<dbReference type="InterPro" id="IPR043129">
    <property type="entry name" value="ATPase_NBD"/>
</dbReference>
<keyword evidence="3 4" id="KW-0418">Kinase</keyword>
<dbReference type="InterPro" id="IPR018483">
    <property type="entry name" value="Carb_kinase_FGGY_CS"/>
</dbReference>
<keyword evidence="5" id="KW-0812">Transmembrane</keyword>
<evidence type="ECO:0000256" key="5">
    <source>
        <dbReference type="SAM" id="Phobius"/>
    </source>
</evidence>
<sequence>MYVMSIVLRNLFRFLLFLCVFSPYIVHLSAFMNYIFIFYCDTCDLLLIYCTFFGMLSLYSQVISIFSFIREDYMNVLVIDVGTSSMRGILYDVHAAELKKIQISYSPFYIDQICVEQNASDWTSALIRICSGLAQAAKEENRKIDVLSLTSQRSSVLPLSKDMEPLSPAIMWQDKRTMSLCHDLKKSDPVIIQKAGSRINPVYSGSKMAWIRRNQPELFEHAAKLAVIPDYLVWFMTGTLVTDHTYGSRSLLMNLGTREWDEELLRLFELPRSKLCDLISPGTVAGHISGPFSRLTGLLEGTPLISAGGDQQCSALGQGVIHHGDAQITTGTGAYIISGCDELPVVKGSEVIAGVSAIPGKYVLESSILACCSAFNWFHNAFYPDSDHGFDSINREILDSPPAAGGIIALPYFQGQGTPDWNSMATASLLGLTLSSSRGDMARAILEGICYEIKVNMECMARYLPAPSSIVLSGGLTKCPSLAPSLAGILGTPVTQYSNPESTALGAWMSAAVATGLYPGWEEAFRAARASDAVTQTLPENRDNYKKGYSLYQESYSRLYPYT</sequence>
<dbReference type="PROSITE" id="PS00445">
    <property type="entry name" value="FGGY_KINASES_2"/>
    <property type="match status" value="1"/>
</dbReference>
<accession>A0A374P9R7</accession>
<dbReference type="GO" id="GO:0016773">
    <property type="term" value="F:phosphotransferase activity, alcohol group as acceptor"/>
    <property type="evidence" value="ECO:0007669"/>
    <property type="project" value="InterPro"/>
</dbReference>
<feature type="transmembrane region" description="Helical" evidence="5">
    <location>
        <begin position="12"/>
        <end position="39"/>
    </location>
</feature>
<keyword evidence="2 4" id="KW-0808">Transferase</keyword>
<dbReference type="InterPro" id="IPR000577">
    <property type="entry name" value="Carb_kinase_FGGY"/>
</dbReference>
<evidence type="ECO:0000256" key="1">
    <source>
        <dbReference type="ARBA" id="ARBA00009156"/>
    </source>
</evidence>
<dbReference type="CDD" id="cd07779">
    <property type="entry name" value="ASKHA_NBD_FGGY_YgcE-like"/>
    <property type="match status" value="1"/>
</dbReference>
<dbReference type="Proteomes" id="UP000263014">
    <property type="component" value="Unassembled WGS sequence"/>
</dbReference>
<dbReference type="InterPro" id="IPR018485">
    <property type="entry name" value="FGGY_C"/>
</dbReference>
<dbReference type="PANTHER" id="PTHR43095:SF5">
    <property type="entry name" value="XYLULOSE KINASE"/>
    <property type="match status" value="1"/>
</dbReference>
<evidence type="ECO:0000259" key="6">
    <source>
        <dbReference type="Pfam" id="PF00370"/>
    </source>
</evidence>
<dbReference type="GO" id="GO:0005975">
    <property type="term" value="P:carbohydrate metabolic process"/>
    <property type="evidence" value="ECO:0007669"/>
    <property type="project" value="InterPro"/>
</dbReference>
<dbReference type="Pfam" id="PF02782">
    <property type="entry name" value="FGGY_C"/>
    <property type="match status" value="1"/>
</dbReference>
<keyword evidence="5" id="KW-1133">Transmembrane helix</keyword>
<feature type="domain" description="Carbohydrate kinase FGGY N-terminal" evidence="6">
    <location>
        <begin position="76"/>
        <end position="317"/>
    </location>
</feature>
<evidence type="ECO:0000256" key="2">
    <source>
        <dbReference type="ARBA" id="ARBA00022679"/>
    </source>
</evidence>
<dbReference type="Gene3D" id="3.30.420.40">
    <property type="match status" value="2"/>
</dbReference>
<keyword evidence="5" id="KW-0472">Membrane</keyword>
<dbReference type="InterPro" id="IPR050406">
    <property type="entry name" value="FGGY_Carb_Kinase"/>
</dbReference>
<name>A0A374P9R7_9FIRM</name>
<reference evidence="8 9" key="1">
    <citation type="submission" date="2018-08" db="EMBL/GenBank/DDBJ databases">
        <title>A genome reference for cultivated species of the human gut microbiota.</title>
        <authorList>
            <person name="Zou Y."/>
            <person name="Xue W."/>
            <person name="Luo G."/>
        </authorList>
    </citation>
    <scope>NUCLEOTIDE SEQUENCE [LARGE SCALE GENOMIC DNA]</scope>
    <source>
        <strain evidence="8 9">TM09-12</strain>
    </source>
</reference>
<comment type="similarity">
    <text evidence="1 4">Belongs to the FGGY kinase family.</text>
</comment>
<feature type="domain" description="Carbohydrate kinase FGGY C-terminal" evidence="7">
    <location>
        <begin position="328"/>
        <end position="514"/>
    </location>
</feature>
<evidence type="ECO:0000313" key="8">
    <source>
        <dbReference type="EMBL" id="RGJ05882.1"/>
    </source>
</evidence>
<protein>
    <submittedName>
        <fullName evidence="8">Glycerol kinase</fullName>
    </submittedName>
</protein>
<feature type="transmembrane region" description="Helical" evidence="5">
    <location>
        <begin position="45"/>
        <end position="69"/>
    </location>
</feature>
<dbReference type="EMBL" id="QSON01000003">
    <property type="protein sequence ID" value="RGJ05882.1"/>
    <property type="molecule type" value="Genomic_DNA"/>
</dbReference>
<dbReference type="InterPro" id="IPR018484">
    <property type="entry name" value="FGGY_N"/>
</dbReference>
<evidence type="ECO:0000256" key="3">
    <source>
        <dbReference type="ARBA" id="ARBA00022777"/>
    </source>
</evidence>
<organism evidence="8 9">
    <name type="scientific">Hungatella hathewayi</name>
    <dbReference type="NCBI Taxonomy" id="154046"/>
    <lineage>
        <taxon>Bacteria</taxon>
        <taxon>Bacillati</taxon>
        <taxon>Bacillota</taxon>
        <taxon>Clostridia</taxon>
        <taxon>Lachnospirales</taxon>
        <taxon>Lachnospiraceae</taxon>
        <taxon>Hungatella</taxon>
    </lineage>
</organism>